<keyword evidence="4" id="KW-0732">Signal</keyword>
<dbReference type="Gene3D" id="2.60.40.1180">
    <property type="entry name" value="Golgi alpha-mannosidase II"/>
    <property type="match status" value="1"/>
</dbReference>
<dbReference type="Gene3D" id="2.60.120.560">
    <property type="entry name" value="Exo-inulinase, domain 1"/>
    <property type="match status" value="1"/>
</dbReference>
<dbReference type="InterPro" id="IPR017853">
    <property type="entry name" value="GH"/>
</dbReference>
<gene>
    <name evidence="8" type="ORF">ERS852557_00984</name>
</gene>
<comment type="catalytic activity">
    <reaction evidence="1">
        <text>Hydrolysis of terminal non-reducing alpha-L-arabinofuranoside residues in alpha-L-arabinosides.</text>
        <dbReference type="EC" id="3.2.1.55"/>
    </reaction>
</comment>
<dbReference type="InterPro" id="IPR013320">
    <property type="entry name" value="ConA-like_dom_sf"/>
</dbReference>
<dbReference type="Pfam" id="PF06964">
    <property type="entry name" value="Alpha-L-AF_C"/>
    <property type="match status" value="1"/>
</dbReference>
<dbReference type="SUPFAM" id="SSF51011">
    <property type="entry name" value="Glycosyl hydrolase domain"/>
    <property type="match status" value="1"/>
</dbReference>
<dbReference type="SMART" id="SM00813">
    <property type="entry name" value="Alpha-L-AF_C"/>
    <property type="match status" value="1"/>
</dbReference>
<sequence>MIGIKQIICLSILVILTISCRSTQRSKEEIIINLQERGATISPSMYGVFFEEINHAGDGGLYAELVQNRSFEEKEMPAGFHAEGNKLLPKAVKYHLTGEVRERSYRWSTDEVPAWSLQGKDSLAAQMKVTKENPKFVSAPNNLKIVIRDASQPVQLLNEGYWGMNIVEGERYFLRTIIRTSSDYEGKVTVRLLSSEGKILSSETLDIINGGEWNDVKKPLTALGEDSKARLALEFDSPGTVWVDYVSLFPENTFNSRPNGLRRDVAEMLVGLKPAFFRWPGGCVVEGITLDNRFEWKKTLGDPAARPGEYSTWGYRCSYGFGYYEMLQFCEDIGAKAMFVCNVGLGCQFRMGDACGENDIDFYIDDCLDAIEYALGDESTEWGARRAADGHSAPFPLQYVEIGNENWGPEYDRRFDIFYEAIKKKYPQLTLIYNEMPQREGPAQITKTDMIDPHWYVDPYFFFRNTTLFDSYERGKYEVYVGEYACNRSVGAGNMFGALSEAAFIGGMERNGDLVTMASYAPLFEHRHDRSWQTNLIWIDTDQVLGRSSYYVQKMAAENRPTYNVKSNITMHEVAPDLFDKGYLGFGARSASVEFKDIKVVQNGMSSVLDISGFTLQKGAWNVDTASGCLSVTKGDQLLLKDTYEGDYTLTCKVRKTGGEQGFQFFVGMSADGKTGYRYNIGMWSTNDRAELLRLEDGSERGVLTEHSGKAIEINKWYDVKLVVSPMKSEFYIDGKMILSYVSQPMPLQFIHSGYDEERGELVVKVVNAADSVYSTAIHVEGAKEIVKSGKIISLTAIDGKEENSYEEPKKIYPRTSDYDDFGEKFDYDFPPYSYTVLRIKAKLK</sequence>
<evidence type="ECO:0000256" key="2">
    <source>
        <dbReference type="ARBA" id="ARBA00007186"/>
    </source>
</evidence>
<evidence type="ECO:0000256" key="4">
    <source>
        <dbReference type="ARBA" id="ARBA00022729"/>
    </source>
</evidence>
<evidence type="ECO:0000259" key="7">
    <source>
        <dbReference type="SMART" id="SM00813"/>
    </source>
</evidence>
<proteinExistence type="inferred from homology"/>
<evidence type="ECO:0000256" key="1">
    <source>
        <dbReference type="ARBA" id="ARBA00001462"/>
    </source>
</evidence>
<keyword evidence="5 8" id="KW-0378">Hydrolase</keyword>
<evidence type="ECO:0000256" key="5">
    <source>
        <dbReference type="ARBA" id="ARBA00022801"/>
    </source>
</evidence>
<evidence type="ECO:0000313" key="9">
    <source>
        <dbReference type="Proteomes" id="UP000095541"/>
    </source>
</evidence>
<dbReference type="GO" id="GO:0046556">
    <property type="term" value="F:alpha-L-arabinofuranosidase activity"/>
    <property type="evidence" value="ECO:0007669"/>
    <property type="project" value="UniProtKB-EC"/>
</dbReference>
<dbReference type="AlphaFoldDB" id="A0A174P7S9"/>
<dbReference type="SUPFAM" id="SSF51445">
    <property type="entry name" value="(Trans)glycosidases"/>
    <property type="match status" value="1"/>
</dbReference>
<organism evidence="8 9">
    <name type="scientific">Bacteroides thetaiotaomicron</name>
    <dbReference type="NCBI Taxonomy" id="818"/>
    <lineage>
        <taxon>Bacteria</taxon>
        <taxon>Pseudomonadati</taxon>
        <taxon>Bacteroidota</taxon>
        <taxon>Bacteroidia</taxon>
        <taxon>Bacteroidales</taxon>
        <taxon>Bacteroidaceae</taxon>
        <taxon>Bacteroides</taxon>
    </lineage>
</organism>
<dbReference type="GO" id="GO:0046373">
    <property type="term" value="P:L-arabinose metabolic process"/>
    <property type="evidence" value="ECO:0007669"/>
    <property type="project" value="InterPro"/>
</dbReference>
<dbReference type="InterPro" id="IPR051563">
    <property type="entry name" value="Glycosyl_Hydrolase_51"/>
</dbReference>
<dbReference type="Pfam" id="PF22848">
    <property type="entry name" value="ASD1_dom"/>
    <property type="match status" value="1"/>
</dbReference>
<dbReference type="RefSeq" id="WP_055217302.1">
    <property type="nucleotide sequence ID" value="NZ_CZBI01000001.1"/>
</dbReference>
<evidence type="ECO:0000313" key="8">
    <source>
        <dbReference type="EMBL" id="CUP55097.1"/>
    </source>
</evidence>
<feature type="domain" description="Alpha-L-arabinofuranosidase C-terminal" evidence="7">
    <location>
        <begin position="482"/>
        <end position="834"/>
    </location>
</feature>
<dbReference type="Proteomes" id="UP000095541">
    <property type="component" value="Unassembled WGS sequence"/>
</dbReference>
<dbReference type="EMBL" id="CZBI01000001">
    <property type="protein sequence ID" value="CUP55097.1"/>
    <property type="molecule type" value="Genomic_DNA"/>
</dbReference>
<evidence type="ECO:0000256" key="6">
    <source>
        <dbReference type="ARBA" id="ARBA00023180"/>
    </source>
</evidence>
<dbReference type="PANTHER" id="PTHR31776">
    <property type="entry name" value="ALPHA-L-ARABINOFURANOSIDASE 1"/>
    <property type="match status" value="1"/>
</dbReference>
<keyword evidence="6" id="KW-0325">Glycoprotein</keyword>
<dbReference type="Gene3D" id="2.60.120.260">
    <property type="entry name" value="Galactose-binding domain-like"/>
    <property type="match status" value="1"/>
</dbReference>
<dbReference type="InterPro" id="IPR013780">
    <property type="entry name" value="Glyco_hydro_b"/>
</dbReference>
<accession>A0A174P7S9</accession>
<dbReference type="PROSITE" id="PS51257">
    <property type="entry name" value="PROKAR_LIPOPROTEIN"/>
    <property type="match status" value="1"/>
</dbReference>
<comment type="similarity">
    <text evidence="2">Belongs to the glycosyl hydrolase 51 family.</text>
</comment>
<dbReference type="SUPFAM" id="SSF49899">
    <property type="entry name" value="Concanavalin A-like lectins/glucanases"/>
    <property type="match status" value="1"/>
</dbReference>
<dbReference type="PANTHER" id="PTHR31776:SF0">
    <property type="entry name" value="ALPHA-L-ARABINOFURANOSIDASE 1"/>
    <property type="match status" value="1"/>
</dbReference>
<name>A0A174P7S9_BACT4</name>
<dbReference type="InterPro" id="IPR055235">
    <property type="entry name" value="ASD1_cat"/>
</dbReference>
<keyword evidence="8" id="KW-0326">Glycosidase</keyword>
<evidence type="ECO:0000256" key="3">
    <source>
        <dbReference type="ARBA" id="ARBA00012670"/>
    </source>
</evidence>
<dbReference type="Gene3D" id="3.20.20.80">
    <property type="entry name" value="Glycosidases"/>
    <property type="match status" value="1"/>
</dbReference>
<protein>
    <recommendedName>
        <fullName evidence="3">non-reducing end alpha-L-arabinofuranosidase</fullName>
        <ecNumber evidence="3">3.2.1.55</ecNumber>
    </recommendedName>
</protein>
<dbReference type="InterPro" id="IPR010720">
    <property type="entry name" value="Alpha-L-AF_C"/>
</dbReference>
<reference evidence="8 9" key="1">
    <citation type="submission" date="2015-09" db="EMBL/GenBank/DDBJ databases">
        <authorList>
            <consortium name="Pathogen Informatics"/>
        </authorList>
    </citation>
    <scope>NUCLEOTIDE SEQUENCE [LARGE SCALE GENOMIC DNA]</scope>
    <source>
        <strain evidence="8 9">2789STDY5834945</strain>
    </source>
</reference>
<dbReference type="EC" id="3.2.1.55" evidence="3"/>